<dbReference type="Proteomes" id="UP000325440">
    <property type="component" value="Unassembled WGS sequence"/>
</dbReference>
<dbReference type="InterPro" id="IPR036397">
    <property type="entry name" value="RNaseH_sf"/>
</dbReference>
<keyword evidence="3" id="KW-1185">Reference proteome</keyword>
<sequence length="396" mass="45825">MKSNFYNELHKNRTNLANNTSFLFDEKYNELIEIISELKAGRKKKQPKDFRLIKRYDVLVVQGNMKLIFSVKDDNVVLYYVPTSELFDILQTTHISGHGGHDRMIKELRNKYKNIPRSKKGVVVKPIISSDFNSRCQVDLIDFQSHPDGKFKFIMVYQDHLTKFFVFKPLEFNRAEEVVYNIIDIFTLLGAPTILQSDNGREFSNQIVSNLRNMWPELKIVHGKPRHSQSQGTIERANQDIENMLTTWMQDEKNRHWSQGLRFIQLMKNRAYHSGIKMSPYEALFDCKIKIGLNTSNLPHDSQNIENEASYTDQLFVTTIRATIKLNNENANVMRTRAKENLENQAKNIMACSDKKLLPVAVHSTVHVPVPEIDKGRLDAQSILAIVLEVTSDGFY</sequence>
<evidence type="ECO:0000313" key="2">
    <source>
        <dbReference type="EMBL" id="VVC46293.1"/>
    </source>
</evidence>
<name>A0A5E4NNA1_9HEMI</name>
<dbReference type="GO" id="GO:0003676">
    <property type="term" value="F:nucleic acid binding"/>
    <property type="evidence" value="ECO:0007669"/>
    <property type="project" value="InterPro"/>
</dbReference>
<dbReference type="PROSITE" id="PS50994">
    <property type="entry name" value="INTEGRASE"/>
    <property type="match status" value="1"/>
</dbReference>
<dbReference type="InterPro" id="IPR012337">
    <property type="entry name" value="RNaseH-like_sf"/>
</dbReference>
<dbReference type="InterPro" id="IPR001584">
    <property type="entry name" value="Integrase_cat-core"/>
</dbReference>
<dbReference type="Gene3D" id="3.30.420.10">
    <property type="entry name" value="Ribonuclease H-like superfamily/Ribonuclease H"/>
    <property type="match status" value="1"/>
</dbReference>
<reference evidence="2 3" key="1">
    <citation type="submission" date="2019-08" db="EMBL/GenBank/DDBJ databases">
        <authorList>
            <person name="Alioto T."/>
            <person name="Alioto T."/>
            <person name="Gomez Garrido J."/>
        </authorList>
    </citation>
    <scope>NUCLEOTIDE SEQUENCE [LARGE SCALE GENOMIC DNA]</scope>
</reference>
<dbReference type="GO" id="GO:0015074">
    <property type="term" value="P:DNA integration"/>
    <property type="evidence" value="ECO:0007669"/>
    <property type="project" value="InterPro"/>
</dbReference>
<evidence type="ECO:0000259" key="1">
    <source>
        <dbReference type="PROSITE" id="PS50994"/>
    </source>
</evidence>
<organism evidence="2 3">
    <name type="scientific">Cinara cedri</name>
    <dbReference type="NCBI Taxonomy" id="506608"/>
    <lineage>
        <taxon>Eukaryota</taxon>
        <taxon>Metazoa</taxon>
        <taxon>Ecdysozoa</taxon>
        <taxon>Arthropoda</taxon>
        <taxon>Hexapoda</taxon>
        <taxon>Insecta</taxon>
        <taxon>Pterygota</taxon>
        <taxon>Neoptera</taxon>
        <taxon>Paraneoptera</taxon>
        <taxon>Hemiptera</taxon>
        <taxon>Sternorrhyncha</taxon>
        <taxon>Aphidomorpha</taxon>
        <taxon>Aphidoidea</taxon>
        <taxon>Aphididae</taxon>
        <taxon>Lachninae</taxon>
        <taxon>Cinara</taxon>
    </lineage>
</organism>
<dbReference type="InterPro" id="IPR050951">
    <property type="entry name" value="Retrovirus_Pol_polyprotein"/>
</dbReference>
<dbReference type="PANTHER" id="PTHR37984:SF5">
    <property type="entry name" value="PROTEIN NYNRIN-LIKE"/>
    <property type="match status" value="1"/>
</dbReference>
<evidence type="ECO:0000313" key="3">
    <source>
        <dbReference type="Proteomes" id="UP000325440"/>
    </source>
</evidence>
<gene>
    <name evidence="2" type="ORF">CINCED_3A003343</name>
</gene>
<dbReference type="EMBL" id="CABPRJ010002460">
    <property type="protein sequence ID" value="VVC46293.1"/>
    <property type="molecule type" value="Genomic_DNA"/>
</dbReference>
<dbReference type="SUPFAM" id="SSF53098">
    <property type="entry name" value="Ribonuclease H-like"/>
    <property type="match status" value="1"/>
</dbReference>
<feature type="domain" description="Integrase catalytic" evidence="1">
    <location>
        <begin position="122"/>
        <end position="288"/>
    </location>
</feature>
<dbReference type="PANTHER" id="PTHR37984">
    <property type="entry name" value="PROTEIN CBG26694"/>
    <property type="match status" value="1"/>
</dbReference>
<protein>
    <submittedName>
        <fullName evidence="2">Ribonuclease H-like domain,Integrase, catalytic core</fullName>
    </submittedName>
</protein>
<dbReference type="AlphaFoldDB" id="A0A5E4NNA1"/>
<dbReference type="OrthoDB" id="10038074at2759"/>
<accession>A0A5E4NNA1</accession>
<proteinExistence type="predicted"/>